<dbReference type="Proteomes" id="UP001497382">
    <property type="component" value="Unassembled WGS sequence"/>
</dbReference>
<feature type="compositionally biased region" description="Polar residues" evidence="1">
    <location>
        <begin position="89"/>
        <end position="99"/>
    </location>
</feature>
<organism evidence="3 4">
    <name type="scientific">Larinioides sclopetarius</name>
    <dbReference type="NCBI Taxonomy" id="280406"/>
    <lineage>
        <taxon>Eukaryota</taxon>
        <taxon>Metazoa</taxon>
        <taxon>Ecdysozoa</taxon>
        <taxon>Arthropoda</taxon>
        <taxon>Chelicerata</taxon>
        <taxon>Arachnida</taxon>
        <taxon>Araneae</taxon>
        <taxon>Araneomorphae</taxon>
        <taxon>Entelegynae</taxon>
        <taxon>Araneoidea</taxon>
        <taxon>Araneidae</taxon>
        <taxon>Larinioides</taxon>
    </lineage>
</organism>
<keyword evidence="2" id="KW-0732">Signal</keyword>
<accession>A0AAV2BF41</accession>
<evidence type="ECO:0000256" key="2">
    <source>
        <dbReference type="SAM" id="SignalP"/>
    </source>
</evidence>
<dbReference type="EMBL" id="CAXIEN010000355">
    <property type="protein sequence ID" value="CAL1294847.1"/>
    <property type="molecule type" value="Genomic_DNA"/>
</dbReference>
<evidence type="ECO:0000256" key="1">
    <source>
        <dbReference type="SAM" id="MobiDB-lite"/>
    </source>
</evidence>
<keyword evidence="4" id="KW-1185">Reference proteome</keyword>
<feature type="chain" id="PRO_5043976733" evidence="2">
    <location>
        <begin position="17"/>
        <end position="212"/>
    </location>
</feature>
<feature type="region of interest" description="Disordered" evidence="1">
    <location>
        <begin position="119"/>
        <end position="184"/>
    </location>
</feature>
<name>A0AAV2BF41_9ARAC</name>
<proteinExistence type="predicted"/>
<evidence type="ECO:0000313" key="4">
    <source>
        <dbReference type="Proteomes" id="UP001497382"/>
    </source>
</evidence>
<reference evidence="3 4" key="1">
    <citation type="submission" date="2024-04" db="EMBL/GenBank/DDBJ databases">
        <authorList>
            <person name="Rising A."/>
            <person name="Reimegard J."/>
            <person name="Sonavane S."/>
            <person name="Akerstrom W."/>
            <person name="Nylinder S."/>
            <person name="Hedman E."/>
            <person name="Kallberg Y."/>
        </authorList>
    </citation>
    <scope>NUCLEOTIDE SEQUENCE [LARGE SCALE GENOMIC DNA]</scope>
</reference>
<comment type="caution">
    <text evidence="3">The sequence shown here is derived from an EMBL/GenBank/DDBJ whole genome shotgun (WGS) entry which is preliminary data.</text>
</comment>
<gene>
    <name evidence="3" type="ORF">LARSCL_LOCUS18951</name>
</gene>
<sequence length="212" mass="22447">MLPVLLLNLQLVLGGGKEFPDPQKEWRMCGMPRPAFVCDPHFILPRGDGESSLFVEVFANPRNWTRSLRSSASPRPACVPPATRGWPSEYSSDTTSPKRSTLAGRRWPSLCACAGPSPPAAATSSSCCSHTRTRPTSAWVRPSPRFSRSLRPPGSCPSAAATSSTAGTTRASSPSPTPSTTSWCGCSATTSPSSRTWCWASALGSGSSSSWL</sequence>
<evidence type="ECO:0000313" key="3">
    <source>
        <dbReference type="EMBL" id="CAL1294847.1"/>
    </source>
</evidence>
<dbReference type="AlphaFoldDB" id="A0AAV2BF41"/>
<protein>
    <submittedName>
        <fullName evidence="3">Uncharacterized protein</fullName>
    </submittedName>
</protein>
<feature type="signal peptide" evidence="2">
    <location>
        <begin position="1"/>
        <end position="16"/>
    </location>
</feature>
<feature type="region of interest" description="Disordered" evidence="1">
    <location>
        <begin position="69"/>
        <end position="101"/>
    </location>
</feature>